<proteinExistence type="predicted"/>
<sequence>MGDGRWSYDMKIISDRSLPCQCLCLCPMNQSPISAADSDGKDVPAGDLRSLPCQCLCLCPMNQSPISAADSDGKDVPAGDLSFSSQRSLPCQCLCLCPMNQSPISAADSGGKGVPAVWRARGTSEMVRPEFDSRFELLGAFTTGGPVFSKVRLFFAELPVSEESPMSMPLPLPNESIPDFRCRFRRKGRSRW</sequence>
<evidence type="ECO:0000313" key="2">
    <source>
        <dbReference type="Proteomes" id="UP000836841"/>
    </source>
</evidence>
<gene>
    <name evidence="1" type="ORF">TAV2_LOCUS9277</name>
</gene>
<reference evidence="1 2" key="1">
    <citation type="submission" date="2022-03" db="EMBL/GenBank/DDBJ databases">
        <authorList>
            <person name="Nunn A."/>
            <person name="Chopra R."/>
            <person name="Nunn A."/>
            <person name="Contreras Garrido A."/>
        </authorList>
    </citation>
    <scope>NUCLEOTIDE SEQUENCE [LARGE SCALE GENOMIC DNA]</scope>
</reference>
<evidence type="ECO:0000313" key="1">
    <source>
        <dbReference type="EMBL" id="CAH2051955.1"/>
    </source>
</evidence>
<dbReference type="Proteomes" id="UP000836841">
    <property type="component" value="Chromosome 3"/>
</dbReference>
<dbReference type="EMBL" id="OU466859">
    <property type="protein sequence ID" value="CAH2051955.1"/>
    <property type="molecule type" value="Genomic_DNA"/>
</dbReference>
<accession>A0AAU9RZQ2</accession>
<keyword evidence="2" id="KW-1185">Reference proteome</keyword>
<dbReference type="AlphaFoldDB" id="A0AAU9RZQ2"/>
<organism evidence="1 2">
    <name type="scientific">Thlaspi arvense</name>
    <name type="common">Field penny-cress</name>
    <dbReference type="NCBI Taxonomy" id="13288"/>
    <lineage>
        <taxon>Eukaryota</taxon>
        <taxon>Viridiplantae</taxon>
        <taxon>Streptophyta</taxon>
        <taxon>Embryophyta</taxon>
        <taxon>Tracheophyta</taxon>
        <taxon>Spermatophyta</taxon>
        <taxon>Magnoliopsida</taxon>
        <taxon>eudicotyledons</taxon>
        <taxon>Gunneridae</taxon>
        <taxon>Pentapetalae</taxon>
        <taxon>rosids</taxon>
        <taxon>malvids</taxon>
        <taxon>Brassicales</taxon>
        <taxon>Brassicaceae</taxon>
        <taxon>Thlaspideae</taxon>
        <taxon>Thlaspi</taxon>
    </lineage>
</organism>
<protein>
    <submittedName>
        <fullName evidence="1">Uncharacterized protein</fullName>
    </submittedName>
</protein>
<name>A0AAU9RZQ2_THLAR</name>